<dbReference type="AlphaFoldDB" id="A0A074YIJ9"/>
<feature type="transmembrane region" description="Helical" evidence="2">
    <location>
        <begin position="12"/>
        <end position="30"/>
    </location>
</feature>
<accession>A0A074YIJ9</accession>
<name>A0A074YIJ9_AURSE</name>
<keyword evidence="4" id="KW-1185">Reference proteome</keyword>
<feature type="transmembrane region" description="Helical" evidence="2">
    <location>
        <begin position="154"/>
        <end position="172"/>
    </location>
</feature>
<dbReference type="RefSeq" id="XP_013345725.1">
    <property type="nucleotide sequence ID" value="XM_013490271.1"/>
</dbReference>
<feature type="transmembrane region" description="Helical" evidence="2">
    <location>
        <begin position="77"/>
        <end position="100"/>
    </location>
</feature>
<gene>
    <name evidence="3" type="ORF">AUEXF2481DRAFT_3335</name>
</gene>
<keyword evidence="2" id="KW-0472">Membrane</keyword>
<evidence type="ECO:0000313" key="3">
    <source>
        <dbReference type="EMBL" id="KEQ97530.1"/>
    </source>
</evidence>
<evidence type="ECO:0000313" key="4">
    <source>
        <dbReference type="Proteomes" id="UP000030641"/>
    </source>
</evidence>
<dbReference type="HOGENOM" id="CLU_041445_0_0_1"/>
<keyword evidence="2" id="KW-0812">Transmembrane</keyword>
<dbReference type="PANTHER" id="PTHR35179">
    <property type="entry name" value="PROTEIN CBG02620"/>
    <property type="match status" value="1"/>
</dbReference>
<dbReference type="OrthoDB" id="3205825at2759"/>
<evidence type="ECO:0000256" key="2">
    <source>
        <dbReference type="SAM" id="Phobius"/>
    </source>
</evidence>
<proteinExistence type="predicted"/>
<sequence>MATSSGDLQLAAAAAGFTLGFGTLTVWRAVKQTKQNKSPHRSVFIYMIWGEILANLLIGILGWLFLNDVLKAEPVVLFFILFCYVFEVQLLLQIIINRIAIIVERRTMASKLKWTTAVVISVINIMVMCIWIPAHMTEPPSQTYVQINKYWDRVSKILICLVDAGLNWYFIHTVNARLIKQHGLRKYKPLIGYYTRLGILSICMDVMLLGLMALPNQVVYIQFHPVAYMVKLHVEMSMADLIVKVATTSEIDVRQHSSSGTPFPESRSHVQRTFNDRDTVNGAKNTAHIGHTQGGNADREDMKGIQRQTEVQIFVGDSDSENHHDDLDKISSRTSAENSYNSHGVPQYNSNNPFSKTHGQHRLSDESQIPLKDLTRTGDTV</sequence>
<feature type="region of interest" description="Disordered" evidence="1">
    <location>
        <begin position="334"/>
        <end position="381"/>
    </location>
</feature>
<dbReference type="PANTHER" id="PTHR35179:SF1">
    <property type="entry name" value="INTEGRAL MEMBRANE PROTEIN"/>
    <property type="match status" value="1"/>
</dbReference>
<dbReference type="Proteomes" id="UP000030641">
    <property type="component" value="Unassembled WGS sequence"/>
</dbReference>
<feature type="compositionally biased region" description="Polar residues" evidence="1">
    <location>
        <begin position="334"/>
        <end position="357"/>
    </location>
</feature>
<organism evidence="3 4">
    <name type="scientific">Aureobasidium subglaciale (strain EXF-2481)</name>
    <name type="common">Aureobasidium pullulans var. subglaciale</name>
    <dbReference type="NCBI Taxonomy" id="1043005"/>
    <lineage>
        <taxon>Eukaryota</taxon>
        <taxon>Fungi</taxon>
        <taxon>Dikarya</taxon>
        <taxon>Ascomycota</taxon>
        <taxon>Pezizomycotina</taxon>
        <taxon>Dothideomycetes</taxon>
        <taxon>Dothideomycetidae</taxon>
        <taxon>Dothideales</taxon>
        <taxon>Saccotheciaceae</taxon>
        <taxon>Aureobasidium</taxon>
    </lineage>
</organism>
<dbReference type="GeneID" id="25364840"/>
<keyword evidence="2" id="KW-1133">Transmembrane helix</keyword>
<dbReference type="OMA" id="WGEILVN"/>
<dbReference type="InParanoid" id="A0A074YIJ9"/>
<protein>
    <submittedName>
        <fullName evidence="3">Uncharacterized protein</fullName>
    </submittedName>
</protein>
<dbReference type="EMBL" id="KL584754">
    <property type="protein sequence ID" value="KEQ97530.1"/>
    <property type="molecule type" value="Genomic_DNA"/>
</dbReference>
<feature type="transmembrane region" description="Helical" evidence="2">
    <location>
        <begin position="112"/>
        <end position="134"/>
    </location>
</feature>
<feature type="transmembrane region" description="Helical" evidence="2">
    <location>
        <begin position="193"/>
        <end position="214"/>
    </location>
</feature>
<evidence type="ECO:0000256" key="1">
    <source>
        <dbReference type="SAM" id="MobiDB-lite"/>
    </source>
</evidence>
<reference evidence="3 4" key="1">
    <citation type="journal article" date="2014" name="BMC Genomics">
        <title>Genome sequencing of four Aureobasidium pullulans varieties: biotechnological potential, stress tolerance, and description of new species.</title>
        <authorList>
            <person name="Gostin Ar C."/>
            <person name="Ohm R.A."/>
            <person name="Kogej T."/>
            <person name="Sonjak S."/>
            <person name="Turk M."/>
            <person name="Zajc J."/>
            <person name="Zalar P."/>
            <person name="Grube M."/>
            <person name="Sun H."/>
            <person name="Han J."/>
            <person name="Sharma A."/>
            <person name="Chiniquy J."/>
            <person name="Ngan C.Y."/>
            <person name="Lipzen A."/>
            <person name="Barry K."/>
            <person name="Grigoriev I.V."/>
            <person name="Gunde-Cimerman N."/>
        </authorList>
    </citation>
    <scope>NUCLEOTIDE SEQUENCE [LARGE SCALE GENOMIC DNA]</scope>
    <source>
        <strain evidence="3 4">EXF-2481</strain>
    </source>
</reference>
<feature type="transmembrane region" description="Helical" evidence="2">
    <location>
        <begin position="42"/>
        <end position="65"/>
    </location>
</feature>
<feature type="region of interest" description="Disordered" evidence="1">
    <location>
        <begin position="280"/>
        <end position="299"/>
    </location>
</feature>